<keyword evidence="2" id="KW-1185">Reference proteome</keyword>
<name>A0A1G5F8E1_9BACL</name>
<proteinExistence type="predicted"/>
<organism evidence="1 2">
    <name type="scientific">Paenibacillus polysaccharolyticus</name>
    <dbReference type="NCBI Taxonomy" id="582692"/>
    <lineage>
        <taxon>Bacteria</taxon>
        <taxon>Bacillati</taxon>
        <taxon>Bacillota</taxon>
        <taxon>Bacilli</taxon>
        <taxon>Bacillales</taxon>
        <taxon>Paenibacillaceae</taxon>
        <taxon>Paenibacillus</taxon>
    </lineage>
</organism>
<dbReference type="Proteomes" id="UP000198538">
    <property type="component" value="Unassembled WGS sequence"/>
</dbReference>
<dbReference type="RefSeq" id="WP_090917532.1">
    <property type="nucleotide sequence ID" value="NZ_FMVM01000004.1"/>
</dbReference>
<dbReference type="PROSITE" id="PS51257">
    <property type="entry name" value="PROKAR_LIPOPROTEIN"/>
    <property type="match status" value="1"/>
</dbReference>
<dbReference type="Pfam" id="PF14275">
    <property type="entry name" value="DUF4362"/>
    <property type="match status" value="1"/>
</dbReference>
<protein>
    <recommendedName>
        <fullName evidence="3">DUF4362 domain-containing protein</fullName>
    </recommendedName>
</protein>
<dbReference type="AlphaFoldDB" id="A0A1G5F8E1"/>
<evidence type="ECO:0000313" key="1">
    <source>
        <dbReference type="EMBL" id="SCY35381.1"/>
    </source>
</evidence>
<accession>A0A1G5F8E1</accession>
<evidence type="ECO:0000313" key="2">
    <source>
        <dbReference type="Proteomes" id="UP000198538"/>
    </source>
</evidence>
<dbReference type="EMBL" id="FMVM01000004">
    <property type="protein sequence ID" value="SCY35381.1"/>
    <property type="molecule type" value="Genomic_DNA"/>
</dbReference>
<dbReference type="InterPro" id="IPR025372">
    <property type="entry name" value="DUF4362"/>
</dbReference>
<sequence>MGKYFIMLCLAVVLATGCSPNDPQQTVDPVEKKNPFPAIVEPHNGEQAEKSGDVVFLHGEMRNREKWESFMQNVKQNQPDHVRVTMYTIEGDPVIHELLYDGTLFQSTYDATRDKYGSREEIMTNTCKGLELTKMERGESVYVLTNCEKQNSFYFPKM</sequence>
<evidence type="ECO:0008006" key="3">
    <source>
        <dbReference type="Google" id="ProtNLM"/>
    </source>
</evidence>
<reference evidence="2" key="1">
    <citation type="submission" date="2016-10" db="EMBL/GenBank/DDBJ databases">
        <authorList>
            <person name="Varghese N."/>
            <person name="Submissions S."/>
        </authorList>
    </citation>
    <scope>NUCLEOTIDE SEQUENCE [LARGE SCALE GENOMIC DNA]</scope>
    <source>
        <strain evidence="2">BL9</strain>
    </source>
</reference>
<dbReference type="STRING" id="582692.SAMN05720606_10498"/>
<gene>
    <name evidence="1" type="ORF">SAMN05720606_10498</name>
</gene>